<dbReference type="Gene3D" id="3.30.200.20">
    <property type="entry name" value="Phosphorylase Kinase, domain 1"/>
    <property type="match status" value="1"/>
</dbReference>
<sequence length="301" mass="34945">MAAARCFSDTSDFLSIRSGDHILLDGRRFLVTGEERERRFGIEDPKFWVKRVVEEETGDRKIAKLSFFESFNTRLGELVIRCYRSPEKEERILDLCRNHPGFMQGVTFPDAKGNRVRVLEIVRGKNFMLYLDSLRMPHVQYFETELPGILRHLCEAFAAIGLLHAHGFRHGDIRNDHIIVERRSGRYVWIDFDYDFEAPENPFGLDLFGIGNILIYAVGKVFHNSYMIKNDTYTYHDLIERLEPDDFSILHPNRLVNLRKLYPYVPVMLNNILMHFSAGTSITYASVDEIIEDLGGYLASL</sequence>
<protein>
    <recommendedName>
        <fullName evidence="3">Protein kinase</fullName>
    </recommendedName>
</protein>
<dbReference type="AlphaFoldDB" id="A0A5K7ZMD6"/>
<gene>
    <name evidence="1" type="ORF">DSCO28_29320</name>
</gene>
<evidence type="ECO:0000313" key="1">
    <source>
        <dbReference type="EMBL" id="BBO82366.1"/>
    </source>
</evidence>
<organism evidence="1 2">
    <name type="scientific">Desulfosarcina ovata subsp. sediminis</name>
    <dbReference type="NCBI Taxonomy" id="885957"/>
    <lineage>
        <taxon>Bacteria</taxon>
        <taxon>Pseudomonadati</taxon>
        <taxon>Thermodesulfobacteriota</taxon>
        <taxon>Desulfobacteria</taxon>
        <taxon>Desulfobacterales</taxon>
        <taxon>Desulfosarcinaceae</taxon>
        <taxon>Desulfosarcina</taxon>
    </lineage>
</organism>
<dbReference type="InterPro" id="IPR011009">
    <property type="entry name" value="Kinase-like_dom_sf"/>
</dbReference>
<dbReference type="KEGG" id="dov:DSCO28_29320"/>
<dbReference type="EMBL" id="AP021876">
    <property type="protein sequence ID" value="BBO82366.1"/>
    <property type="molecule type" value="Genomic_DNA"/>
</dbReference>
<proteinExistence type="predicted"/>
<evidence type="ECO:0008006" key="3">
    <source>
        <dbReference type="Google" id="ProtNLM"/>
    </source>
</evidence>
<name>A0A5K7ZMD6_9BACT</name>
<dbReference type="SUPFAM" id="SSF56112">
    <property type="entry name" value="Protein kinase-like (PK-like)"/>
    <property type="match status" value="1"/>
</dbReference>
<evidence type="ECO:0000313" key="2">
    <source>
        <dbReference type="Proteomes" id="UP000425960"/>
    </source>
</evidence>
<accession>A0A5K7ZMD6</accession>
<dbReference type="Proteomes" id="UP000425960">
    <property type="component" value="Chromosome"/>
</dbReference>
<reference evidence="1 2" key="1">
    <citation type="submission" date="2019-11" db="EMBL/GenBank/DDBJ databases">
        <title>Comparative genomics of hydrocarbon-degrading Desulfosarcina strains.</title>
        <authorList>
            <person name="Watanabe M."/>
            <person name="Kojima H."/>
            <person name="Fukui M."/>
        </authorList>
    </citation>
    <scope>NUCLEOTIDE SEQUENCE [LARGE SCALE GENOMIC DNA]</scope>
    <source>
        <strain evidence="1 2">28bB2T</strain>
    </source>
</reference>
<dbReference type="Gene3D" id="1.10.510.10">
    <property type="entry name" value="Transferase(Phosphotransferase) domain 1"/>
    <property type="match status" value="1"/>
</dbReference>